<dbReference type="InterPro" id="IPR049730">
    <property type="entry name" value="SNF2/RAD54-like_C"/>
</dbReference>
<feature type="domain" description="Helicase C-terminal" evidence="4">
    <location>
        <begin position="786"/>
        <end position="945"/>
    </location>
</feature>
<dbReference type="InterPro" id="IPR022138">
    <property type="entry name" value="DUF3670"/>
</dbReference>
<gene>
    <name evidence="5" type="ORF">K8V11_11590</name>
</gene>
<keyword evidence="5" id="KW-0547">Nucleotide-binding</keyword>
<accession>A0A921F4W9</accession>
<dbReference type="AlphaFoldDB" id="A0A921F4W9"/>
<dbReference type="EMBL" id="DYXM01000223">
    <property type="protein sequence ID" value="HJE91636.1"/>
    <property type="molecule type" value="Genomic_DNA"/>
</dbReference>
<name>A0A921F4W9_9ACTN</name>
<dbReference type="PROSITE" id="PS51192">
    <property type="entry name" value="HELICASE_ATP_BIND_1"/>
    <property type="match status" value="1"/>
</dbReference>
<dbReference type="GO" id="GO:0004386">
    <property type="term" value="F:helicase activity"/>
    <property type="evidence" value="ECO:0007669"/>
    <property type="project" value="UniProtKB-KW"/>
</dbReference>
<proteinExistence type="predicted"/>
<dbReference type="SUPFAM" id="SSF52540">
    <property type="entry name" value="P-loop containing nucleoside triphosphate hydrolases"/>
    <property type="match status" value="2"/>
</dbReference>
<dbReference type="Gene3D" id="3.40.50.10810">
    <property type="entry name" value="Tandem AAA-ATPase domain"/>
    <property type="match status" value="1"/>
</dbReference>
<dbReference type="SMART" id="SM00490">
    <property type="entry name" value="HELICc"/>
    <property type="match status" value="1"/>
</dbReference>
<protein>
    <submittedName>
        <fullName evidence="5">DEAD/DEAH box helicase</fullName>
    </submittedName>
</protein>
<dbReference type="Pfam" id="PF00176">
    <property type="entry name" value="SNF2-rel_dom"/>
    <property type="match status" value="1"/>
</dbReference>
<dbReference type="InterPro" id="IPR050496">
    <property type="entry name" value="SNF2_RAD54_helicase_repair"/>
</dbReference>
<dbReference type="Gene3D" id="3.40.50.300">
    <property type="entry name" value="P-loop containing nucleotide triphosphate hydrolases"/>
    <property type="match status" value="1"/>
</dbReference>
<dbReference type="InterPro" id="IPR001650">
    <property type="entry name" value="Helicase_C-like"/>
</dbReference>
<dbReference type="PROSITE" id="PS51194">
    <property type="entry name" value="HELICASE_CTER"/>
    <property type="match status" value="1"/>
</dbReference>
<dbReference type="Pfam" id="PF12419">
    <property type="entry name" value="DUF3670"/>
    <property type="match status" value="1"/>
</dbReference>
<feature type="region of interest" description="Disordered" evidence="2">
    <location>
        <begin position="958"/>
        <end position="979"/>
    </location>
</feature>
<sequence length="979" mass="106342">MPVVKPRPSYRLRGVFGKGALAVWCETGLRRPDSVAPAADPSAISGSSAPARVVEIIEGIRLVHKVEARGPVSGRWRLAKVPGKYLRAASALELLDYATAEDADRWAGPDLRALAQLAAGVRELVAEAQVVPVVTYEDEFVARWELLRSPEILSWLGSVSRLLSTMEHEEVAAFADWIADAETRRRLSVRPSMPSFVKALVDATDNAVAGSHSMVARSRDFATQAGAANIHVVFRVLEPTEELWRIQVLVRIGADGIRPFDALDDPELVAPVLVGILDTAKIAFPALAEAETAPGGVDFLVSAESIVELVERGAAALQERGIEVLLPRAWTRVRTEVRATPTVAAVESEARLGVQQLGEIRWEVLVGGEPIDEVELQKMVAASSDLVQLRGRWVRADSEALRRASAFLERARGRAEDDTDKSEDAEGDGAQHALGEFVTNMLSPEAEGVAISAPDTMEWKLPEPKDVLGDIPSSFRATLRDYQADGVRWFAGMASAGLGAVLADDMGLGKTVQVLALESLERNRIPADTRARPSLVVAPLSLVRNWQLEALKFAPDLDVMIHHGPERSDSESARVAMERSDVVLTTYGTVVRDLSTFEAVNFQRIVIDEAQTVKNVDTQAAKSLRLLTARHRVALTGTPVENRLEDMRAILDFCNPGMFGSAEVFRSRFSTPIETSGDTDTATRLVALAAPFLLRRTKSDPGIVELPAKLEHRVDSYLTSEQAALYTAVVKNMMEDVKDASDGGRKGAILSGLTALKQVCDHPALYAADGSALLRGGEHRSGKLEALDEILTTAGDAGEKVLVFTQYRTFGEMILPFLGRRAGEPIPFLSGMSSAKERARMVESFQDPDGPPIFLASLRAGGTGLTLTAANHVVHLDRWWNPAVEDQATDRVHRIGQERDVNVYTLVAPGTVEERIADVLDHKQGLQEITVGSLGVTALSDDALMDLVALREDSDSARDAFLQSTTPQPPLQSRRKARR</sequence>
<dbReference type="InterPro" id="IPR000330">
    <property type="entry name" value="SNF2_N"/>
</dbReference>
<dbReference type="SMART" id="SM00487">
    <property type="entry name" value="DEXDc"/>
    <property type="match status" value="1"/>
</dbReference>
<organism evidence="5 6">
    <name type="scientific">Dietzia timorensis</name>
    <dbReference type="NCBI Taxonomy" id="499555"/>
    <lineage>
        <taxon>Bacteria</taxon>
        <taxon>Bacillati</taxon>
        <taxon>Actinomycetota</taxon>
        <taxon>Actinomycetes</taxon>
        <taxon>Mycobacteriales</taxon>
        <taxon>Dietziaceae</taxon>
        <taxon>Dietzia</taxon>
    </lineage>
</organism>
<dbReference type="GO" id="GO:0005524">
    <property type="term" value="F:ATP binding"/>
    <property type="evidence" value="ECO:0007669"/>
    <property type="project" value="InterPro"/>
</dbReference>
<dbReference type="RefSeq" id="WP_303914310.1">
    <property type="nucleotide sequence ID" value="NZ_DYXM01000223.1"/>
</dbReference>
<dbReference type="GO" id="GO:0015616">
    <property type="term" value="F:DNA translocase activity"/>
    <property type="evidence" value="ECO:0007669"/>
    <property type="project" value="TreeGrafter"/>
</dbReference>
<dbReference type="InterPro" id="IPR014001">
    <property type="entry name" value="Helicase_ATP-bd"/>
</dbReference>
<evidence type="ECO:0000313" key="6">
    <source>
        <dbReference type="Proteomes" id="UP000776650"/>
    </source>
</evidence>
<reference evidence="5" key="2">
    <citation type="submission" date="2021-09" db="EMBL/GenBank/DDBJ databases">
        <authorList>
            <person name="Gilroy R."/>
        </authorList>
    </citation>
    <scope>NUCLEOTIDE SEQUENCE</scope>
    <source>
        <strain evidence="5">ChiGjej1B1-18357</strain>
    </source>
</reference>
<feature type="domain" description="Helicase ATP-binding" evidence="3">
    <location>
        <begin position="491"/>
        <end position="657"/>
    </location>
</feature>
<dbReference type="InterPro" id="IPR038718">
    <property type="entry name" value="SNF2-like_sf"/>
</dbReference>
<keyword evidence="1" id="KW-0378">Hydrolase</keyword>
<comment type="caution">
    <text evidence="5">The sequence shown here is derived from an EMBL/GenBank/DDBJ whole genome shotgun (WGS) entry which is preliminary data.</text>
</comment>
<dbReference type="PANTHER" id="PTHR45629">
    <property type="entry name" value="SNF2/RAD54 FAMILY MEMBER"/>
    <property type="match status" value="1"/>
</dbReference>
<evidence type="ECO:0000259" key="4">
    <source>
        <dbReference type="PROSITE" id="PS51194"/>
    </source>
</evidence>
<dbReference type="PANTHER" id="PTHR45629:SF7">
    <property type="entry name" value="DNA EXCISION REPAIR PROTEIN ERCC-6-RELATED"/>
    <property type="match status" value="1"/>
</dbReference>
<dbReference type="InterPro" id="IPR027417">
    <property type="entry name" value="P-loop_NTPase"/>
</dbReference>
<dbReference type="CDD" id="cd18793">
    <property type="entry name" value="SF2_C_SNF"/>
    <property type="match status" value="1"/>
</dbReference>
<evidence type="ECO:0000313" key="5">
    <source>
        <dbReference type="EMBL" id="HJE91636.1"/>
    </source>
</evidence>
<evidence type="ECO:0000256" key="2">
    <source>
        <dbReference type="SAM" id="MobiDB-lite"/>
    </source>
</evidence>
<dbReference type="Pfam" id="PF00271">
    <property type="entry name" value="Helicase_C"/>
    <property type="match status" value="1"/>
</dbReference>
<dbReference type="GO" id="GO:0016787">
    <property type="term" value="F:hydrolase activity"/>
    <property type="evidence" value="ECO:0007669"/>
    <property type="project" value="UniProtKB-KW"/>
</dbReference>
<reference evidence="5" key="1">
    <citation type="journal article" date="2021" name="PeerJ">
        <title>Extensive microbial diversity within the chicken gut microbiome revealed by metagenomics and culture.</title>
        <authorList>
            <person name="Gilroy R."/>
            <person name="Ravi A."/>
            <person name="Getino M."/>
            <person name="Pursley I."/>
            <person name="Horton D.L."/>
            <person name="Alikhan N.F."/>
            <person name="Baker D."/>
            <person name="Gharbi K."/>
            <person name="Hall N."/>
            <person name="Watson M."/>
            <person name="Adriaenssens E.M."/>
            <person name="Foster-Nyarko E."/>
            <person name="Jarju S."/>
            <person name="Secka A."/>
            <person name="Antonio M."/>
            <person name="Oren A."/>
            <person name="Chaudhuri R.R."/>
            <person name="La Ragione R."/>
            <person name="Hildebrand F."/>
            <person name="Pallen M.J."/>
        </authorList>
    </citation>
    <scope>NUCLEOTIDE SEQUENCE</scope>
    <source>
        <strain evidence="5">ChiGjej1B1-18357</strain>
    </source>
</reference>
<evidence type="ECO:0000256" key="1">
    <source>
        <dbReference type="ARBA" id="ARBA00022801"/>
    </source>
</evidence>
<keyword evidence="5" id="KW-0347">Helicase</keyword>
<dbReference type="Proteomes" id="UP000776650">
    <property type="component" value="Unassembled WGS sequence"/>
</dbReference>
<evidence type="ECO:0000259" key="3">
    <source>
        <dbReference type="PROSITE" id="PS51192"/>
    </source>
</evidence>
<keyword evidence="5" id="KW-0067">ATP-binding</keyword>